<dbReference type="FunCoup" id="A5E623">
    <property type="interactions" value="586"/>
</dbReference>
<dbReference type="GO" id="GO:0006285">
    <property type="term" value="P:base-excision repair, AP site formation"/>
    <property type="evidence" value="ECO:0007669"/>
    <property type="project" value="UniProtKB-ARBA"/>
</dbReference>
<dbReference type="InterPro" id="IPR052054">
    <property type="entry name" value="Oxidative_DNA_repair_enzyme"/>
</dbReference>
<dbReference type="EMBL" id="CH981531">
    <property type="protein sequence ID" value="EDK46881.1"/>
    <property type="molecule type" value="Genomic_DNA"/>
</dbReference>
<feature type="region of interest" description="Disordered" evidence="14">
    <location>
        <begin position="408"/>
        <end position="438"/>
    </location>
</feature>
<dbReference type="FunFam" id="1.10.340.30:FF:000006">
    <property type="entry name" value="N-glycosylase/DNA lyase isoform X2"/>
    <property type="match status" value="1"/>
</dbReference>
<reference evidence="16 17" key="1">
    <citation type="journal article" date="2009" name="Nature">
        <title>Evolution of pathogenicity and sexual reproduction in eight Candida genomes.</title>
        <authorList>
            <person name="Butler G."/>
            <person name="Rasmussen M.D."/>
            <person name="Lin M.F."/>
            <person name="Santos M.A."/>
            <person name="Sakthikumar S."/>
            <person name="Munro C.A."/>
            <person name="Rheinbay E."/>
            <person name="Grabherr M."/>
            <person name="Forche A."/>
            <person name="Reedy J.L."/>
            <person name="Agrafioti I."/>
            <person name="Arnaud M.B."/>
            <person name="Bates S."/>
            <person name="Brown A.J."/>
            <person name="Brunke S."/>
            <person name="Costanzo M.C."/>
            <person name="Fitzpatrick D.A."/>
            <person name="de Groot P.W."/>
            <person name="Harris D."/>
            <person name="Hoyer L.L."/>
            <person name="Hube B."/>
            <person name="Klis F.M."/>
            <person name="Kodira C."/>
            <person name="Lennard N."/>
            <person name="Logue M.E."/>
            <person name="Martin R."/>
            <person name="Neiman A.M."/>
            <person name="Nikolaou E."/>
            <person name="Quail M.A."/>
            <person name="Quinn J."/>
            <person name="Santos M.C."/>
            <person name="Schmitzberger F.F."/>
            <person name="Sherlock G."/>
            <person name="Shah P."/>
            <person name="Silverstein K.A."/>
            <person name="Skrzypek M.S."/>
            <person name="Soll D."/>
            <person name="Staggs R."/>
            <person name="Stansfield I."/>
            <person name="Stumpf M.P."/>
            <person name="Sudbery P.E."/>
            <person name="Srikantha T."/>
            <person name="Zeng Q."/>
            <person name="Berman J."/>
            <person name="Berriman M."/>
            <person name="Heitman J."/>
            <person name="Gow N.A."/>
            <person name="Lorenz M.C."/>
            <person name="Birren B.W."/>
            <person name="Kellis M."/>
            <person name="Cuomo C.A."/>
        </authorList>
    </citation>
    <scope>NUCLEOTIDE SEQUENCE [LARGE SCALE GENOMIC DNA]</scope>
    <source>
        <strain evidence="17">ATCC 11503 / BCRC 21390 / CBS 2605 / JCM 1781 / NBRC 1676 / NRRL YB-4239</strain>
    </source>
</reference>
<dbReference type="PANTHER" id="PTHR10242:SF2">
    <property type="entry name" value="N-GLYCOSYLASE_DNA LYASE"/>
    <property type="match status" value="1"/>
</dbReference>
<comment type="function">
    <text evidence="11">DNA repair enzyme that incises DNA at 8-oxoG residues. Excises 7,8-dihydro-8-oxoguanine and 2,6-diamino-4-hydroxy-5-N-methylformamidopyrimidine (FAPY) from damaged DNA. Has a beta-lyase activity that nicks DNA 3' to the lesion.</text>
</comment>
<dbReference type="CDD" id="cd00056">
    <property type="entry name" value="ENDO3c"/>
    <property type="match status" value="1"/>
</dbReference>
<keyword evidence="4" id="KW-0227">DNA damage</keyword>
<comment type="subcellular location">
    <subcellularLocation>
        <location evidence="1">Nucleus</location>
    </subcellularLocation>
</comment>
<dbReference type="STRING" id="379508.A5E623"/>
<dbReference type="FunFam" id="1.10.1670.10:FF:000005">
    <property type="entry name" value="N-glycosylase/DNA lyase OGG1"/>
    <property type="match status" value="1"/>
</dbReference>
<dbReference type="SMART" id="SM00478">
    <property type="entry name" value="ENDO3c"/>
    <property type="match status" value="1"/>
</dbReference>
<dbReference type="SUPFAM" id="SSF55945">
    <property type="entry name" value="TATA-box binding protein-like"/>
    <property type="match status" value="1"/>
</dbReference>
<feature type="domain" description="HhH-GPD" evidence="15">
    <location>
        <begin position="189"/>
        <end position="368"/>
    </location>
</feature>
<evidence type="ECO:0000256" key="13">
    <source>
        <dbReference type="ARBA" id="ARBA00073127"/>
    </source>
</evidence>
<evidence type="ECO:0000256" key="6">
    <source>
        <dbReference type="ARBA" id="ARBA00023204"/>
    </source>
</evidence>
<dbReference type="OrthoDB" id="238681at2759"/>
<keyword evidence="7" id="KW-0456">Lyase</keyword>
<evidence type="ECO:0000256" key="3">
    <source>
        <dbReference type="ARBA" id="ARBA00012720"/>
    </source>
</evidence>
<organism evidence="16 17">
    <name type="scientific">Lodderomyces elongisporus (strain ATCC 11503 / CBS 2605 / JCM 1781 / NBRC 1676 / NRRL YB-4239)</name>
    <name type="common">Yeast</name>
    <name type="synonym">Saccharomyces elongisporus</name>
    <dbReference type="NCBI Taxonomy" id="379508"/>
    <lineage>
        <taxon>Eukaryota</taxon>
        <taxon>Fungi</taxon>
        <taxon>Dikarya</taxon>
        <taxon>Ascomycota</taxon>
        <taxon>Saccharomycotina</taxon>
        <taxon>Pichiomycetes</taxon>
        <taxon>Debaryomycetaceae</taxon>
        <taxon>Candida/Lodderomyces clade</taxon>
        <taxon>Lodderomyces</taxon>
    </lineage>
</organism>
<evidence type="ECO:0000256" key="8">
    <source>
        <dbReference type="ARBA" id="ARBA00023242"/>
    </source>
</evidence>
<dbReference type="OMA" id="ITKMCHS"/>
<evidence type="ECO:0000256" key="2">
    <source>
        <dbReference type="ARBA" id="ARBA00010679"/>
    </source>
</evidence>
<evidence type="ECO:0000256" key="11">
    <source>
        <dbReference type="ARBA" id="ARBA00025652"/>
    </source>
</evidence>
<dbReference type="GO" id="GO:0005634">
    <property type="term" value="C:nucleus"/>
    <property type="evidence" value="ECO:0007669"/>
    <property type="project" value="UniProtKB-SubCell"/>
</dbReference>
<evidence type="ECO:0000259" key="15">
    <source>
        <dbReference type="SMART" id="SM00478"/>
    </source>
</evidence>
<evidence type="ECO:0000313" key="16">
    <source>
        <dbReference type="EMBL" id="EDK46881.1"/>
    </source>
</evidence>
<dbReference type="GO" id="GO:0003684">
    <property type="term" value="F:damaged DNA binding"/>
    <property type="evidence" value="ECO:0007669"/>
    <property type="project" value="InterPro"/>
</dbReference>
<evidence type="ECO:0000256" key="9">
    <source>
        <dbReference type="ARBA" id="ARBA00023268"/>
    </source>
</evidence>
<sequence length="438" mass="51083">MIIFEINPPSSKLDSFKHPKSYFQLTFYHQGQKKKKIEMTNLILWHKLPISETELNLSIVLRCGQTFRWKNINNVWTFATKDRILLLKQEQRQQRYHHQHHHQQQQQQQRENDFIEYSHIMKSDKKGTYNDTLSWISDYFTLDTKLHDLYASWKVSGKKYSTTISKFDSHTGIRTLRQDPWECLISFICSSNNNVKRISKMCDNLCEHFGDLVNEYEGYKHYSFPTPEQLSASNTESKLRELGFGYRAKYIYQTAKKFTSPEYPDITIEKLMSMRDMDYEQAHEFLLQLSGVGPKVADCICLMSLDKHDVVPIDTHVYQIAVRDFKYKGKRDLKTLNKEMHRNIRKFFRDIFGDYAGWAQSVLFAADLNDFNNGTNVVSVELSQSKGLKREVDDDTDAVKNSVVTGTTTTTTTTTTTSTTANSRAVKKRRTTSVKIEA</sequence>
<evidence type="ECO:0000256" key="1">
    <source>
        <dbReference type="ARBA" id="ARBA00004123"/>
    </source>
</evidence>
<dbReference type="InterPro" id="IPR003265">
    <property type="entry name" value="HhH-GPD_domain"/>
</dbReference>
<dbReference type="GO" id="GO:0140078">
    <property type="term" value="F:class I DNA-(apurinic or apyrimidinic site) endonuclease activity"/>
    <property type="evidence" value="ECO:0007669"/>
    <property type="project" value="UniProtKB-EC"/>
</dbReference>
<keyword evidence="10" id="KW-0326">Glycosidase</keyword>
<dbReference type="Gene3D" id="1.10.1670.10">
    <property type="entry name" value="Helix-hairpin-Helix base-excision DNA repair enzymes (C-terminal)"/>
    <property type="match status" value="1"/>
</dbReference>
<evidence type="ECO:0000256" key="4">
    <source>
        <dbReference type="ARBA" id="ARBA00022763"/>
    </source>
</evidence>
<dbReference type="GO" id="GO:0006289">
    <property type="term" value="P:nucleotide-excision repair"/>
    <property type="evidence" value="ECO:0007669"/>
    <property type="project" value="InterPro"/>
</dbReference>
<accession>A5E623</accession>
<dbReference type="Gene3D" id="1.10.340.30">
    <property type="entry name" value="Hypothetical protein, domain 2"/>
    <property type="match status" value="1"/>
</dbReference>
<feature type="compositionally biased region" description="Low complexity" evidence="14">
    <location>
        <begin position="408"/>
        <end position="420"/>
    </location>
</feature>
<evidence type="ECO:0000256" key="10">
    <source>
        <dbReference type="ARBA" id="ARBA00023295"/>
    </source>
</evidence>
<dbReference type="AlphaFoldDB" id="A5E623"/>
<protein>
    <recommendedName>
        <fullName evidence="13">N-glycosylase/DNA lyase</fullName>
        <ecNumber evidence="3">4.2.99.18</ecNumber>
    </recommendedName>
</protein>
<dbReference type="InterPro" id="IPR012904">
    <property type="entry name" value="OGG_N"/>
</dbReference>
<dbReference type="InParanoid" id="A5E623"/>
<dbReference type="HOGENOM" id="CLU_027543_1_1_1"/>
<dbReference type="Proteomes" id="UP000001996">
    <property type="component" value="Unassembled WGS sequence"/>
</dbReference>
<comment type="similarity">
    <text evidence="2">Belongs to the type-1 OGG1 family.</text>
</comment>
<dbReference type="KEGG" id="lel:PVL30_005201"/>
<evidence type="ECO:0000256" key="12">
    <source>
        <dbReference type="ARBA" id="ARBA00044632"/>
    </source>
</evidence>
<keyword evidence="5" id="KW-0378">Hydrolase</keyword>
<evidence type="ECO:0000256" key="5">
    <source>
        <dbReference type="ARBA" id="ARBA00022801"/>
    </source>
</evidence>
<dbReference type="GO" id="GO:0034039">
    <property type="term" value="F:8-oxo-7,8-dihydroguanine DNA N-glycosylase activity"/>
    <property type="evidence" value="ECO:0007669"/>
    <property type="project" value="TreeGrafter"/>
</dbReference>
<keyword evidence="6" id="KW-0234">DNA repair</keyword>
<dbReference type="Pfam" id="PF00730">
    <property type="entry name" value="HhH-GPD"/>
    <property type="match status" value="1"/>
</dbReference>
<dbReference type="EC" id="4.2.99.18" evidence="3"/>
<dbReference type="GeneID" id="5230760"/>
<dbReference type="InterPro" id="IPR011257">
    <property type="entry name" value="DNA_glycosylase"/>
</dbReference>
<evidence type="ECO:0000256" key="14">
    <source>
        <dbReference type="SAM" id="MobiDB-lite"/>
    </source>
</evidence>
<dbReference type="InterPro" id="IPR023170">
    <property type="entry name" value="HhH_base_excis_C"/>
</dbReference>
<dbReference type="eggNOG" id="KOG2875">
    <property type="taxonomic scope" value="Eukaryota"/>
</dbReference>
<evidence type="ECO:0000256" key="7">
    <source>
        <dbReference type="ARBA" id="ARBA00023239"/>
    </source>
</evidence>
<dbReference type="PANTHER" id="PTHR10242">
    <property type="entry name" value="8-OXOGUANINE DNA GLYCOSYLASE"/>
    <property type="match status" value="1"/>
</dbReference>
<dbReference type="Pfam" id="PF07934">
    <property type="entry name" value="OGG_N"/>
    <property type="match status" value="1"/>
</dbReference>
<evidence type="ECO:0000313" key="17">
    <source>
        <dbReference type="Proteomes" id="UP000001996"/>
    </source>
</evidence>
<comment type="catalytic activity">
    <reaction evidence="12">
        <text>2'-deoxyribonucleotide-(2'-deoxyribose 5'-phosphate)-2'-deoxyribonucleotide-DNA = a 3'-end 2'-deoxyribonucleotide-(2,3-dehydro-2,3-deoxyribose 5'-phosphate)-DNA + a 5'-end 5'-phospho-2'-deoxyribonucleoside-DNA + H(+)</text>
        <dbReference type="Rhea" id="RHEA:66592"/>
        <dbReference type="Rhea" id="RHEA-COMP:13180"/>
        <dbReference type="Rhea" id="RHEA-COMP:16897"/>
        <dbReference type="Rhea" id="RHEA-COMP:17067"/>
        <dbReference type="ChEBI" id="CHEBI:15378"/>
        <dbReference type="ChEBI" id="CHEBI:136412"/>
        <dbReference type="ChEBI" id="CHEBI:157695"/>
        <dbReference type="ChEBI" id="CHEBI:167181"/>
        <dbReference type="EC" id="4.2.99.18"/>
    </reaction>
</comment>
<keyword evidence="8" id="KW-0539">Nucleus</keyword>
<keyword evidence="9" id="KW-0511">Multifunctional enzyme</keyword>
<keyword evidence="17" id="KW-1185">Reference proteome</keyword>
<proteinExistence type="inferred from homology"/>
<gene>
    <name evidence="16" type="ORF">LELG_05062</name>
</gene>
<name>A5E623_LODEL</name>
<dbReference type="Gene3D" id="3.30.310.40">
    <property type="match status" value="1"/>
</dbReference>
<dbReference type="SUPFAM" id="SSF48150">
    <property type="entry name" value="DNA-glycosylase"/>
    <property type="match status" value="1"/>
</dbReference>